<dbReference type="Proteomes" id="UP000533533">
    <property type="component" value="Unassembled WGS sequence"/>
</dbReference>
<dbReference type="Pfam" id="PF21825">
    <property type="entry name" value="crAss001_48"/>
    <property type="match status" value="1"/>
</dbReference>
<sequence>MIKPTRGRVVLFTPSKDDQVPHGGEAIAAIIAHVHSDSLVNLTVFDAFGRVHARPSIQLLGDDAAIRPKEGPYAEWMPYQKGQAAKTEAAEGRLAAYTSLASQHVPHQQRVIDEKTELDEKLTKLSAFVGTPIFSGLAEEERERLAAQARAMGEYSRILGDRIAAFA</sequence>
<dbReference type="EMBL" id="JACHVZ010000007">
    <property type="protein sequence ID" value="MBB2928375.1"/>
    <property type="molecule type" value="Genomic_DNA"/>
</dbReference>
<proteinExistence type="predicted"/>
<evidence type="ECO:0000313" key="2">
    <source>
        <dbReference type="Proteomes" id="UP000533533"/>
    </source>
</evidence>
<gene>
    <name evidence="1" type="ORF">FHX59_002797</name>
</gene>
<protein>
    <submittedName>
        <fullName evidence="1">Uncharacterized protein</fullName>
    </submittedName>
</protein>
<organism evidence="1 2">
    <name type="scientific">Paraburkholderia silvatlantica</name>
    <dbReference type="NCBI Taxonomy" id="321895"/>
    <lineage>
        <taxon>Bacteria</taxon>
        <taxon>Pseudomonadati</taxon>
        <taxon>Pseudomonadota</taxon>
        <taxon>Betaproteobacteria</taxon>
        <taxon>Burkholderiales</taxon>
        <taxon>Burkholderiaceae</taxon>
        <taxon>Paraburkholderia</taxon>
    </lineage>
</organism>
<dbReference type="RefSeq" id="WP_133253644.1">
    <property type="nucleotide sequence ID" value="NZ_JACHVZ010000007.1"/>
</dbReference>
<name>A0ABR6FLS7_9BURK</name>
<accession>A0ABR6FLS7</accession>
<keyword evidence="2" id="KW-1185">Reference proteome</keyword>
<reference evidence="1 2" key="1">
    <citation type="submission" date="2020-08" db="EMBL/GenBank/DDBJ databases">
        <title>Genomic Encyclopedia of Type Strains, Phase IV (KMG-V): Genome sequencing to study the core and pangenomes of soil and plant-associated prokaryotes.</title>
        <authorList>
            <person name="Whitman W."/>
        </authorList>
    </citation>
    <scope>NUCLEOTIDE SEQUENCE [LARGE SCALE GENOMIC DNA]</scope>
    <source>
        <strain evidence="1 2">SRMrh-85</strain>
    </source>
</reference>
<dbReference type="InterPro" id="IPR054052">
    <property type="entry name" value="Y16Q-like"/>
</dbReference>
<evidence type="ECO:0000313" key="1">
    <source>
        <dbReference type="EMBL" id="MBB2928375.1"/>
    </source>
</evidence>
<comment type="caution">
    <text evidence="1">The sequence shown here is derived from an EMBL/GenBank/DDBJ whole genome shotgun (WGS) entry which is preliminary data.</text>
</comment>